<evidence type="ECO:0000256" key="12">
    <source>
        <dbReference type="ARBA" id="ARBA00022989"/>
    </source>
</evidence>
<keyword evidence="12 17" id="KW-1133">Transmembrane helix</keyword>
<evidence type="ECO:0000256" key="10">
    <source>
        <dbReference type="ARBA" id="ARBA00022777"/>
    </source>
</evidence>
<feature type="transmembrane region" description="Helical" evidence="17">
    <location>
        <begin position="38"/>
        <end position="58"/>
    </location>
</feature>
<keyword evidence="22" id="KW-1185">Reference proteome</keyword>
<dbReference type="InterPro" id="IPR027417">
    <property type="entry name" value="P-loop_NTPase"/>
</dbReference>
<keyword evidence="7" id="KW-0808">Transferase</keyword>
<dbReference type="CDD" id="cd05387">
    <property type="entry name" value="BY-kinase"/>
    <property type="match status" value="1"/>
</dbReference>
<evidence type="ECO:0000256" key="15">
    <source>
        <dbReference type="ARBA" id="ARBA00051245"/>
    </source>
</evidence>
<feature type="domain" description="AAA" evidence="19">
    <location>
        <begin position="555"/>
        <end position="700"/>
    </location>
</feature>
<keyword evidence="5" id="KW-1003">Cell membrane</keyword>
<dbReference type="InterPro" id="IPR003856">
    <property type="entry name" value="LPS_length_determ_N"/>
</dbReference>
<evidence type="ECO:0000256" key="16">
    <source>
        <dbReference type="SAM" id="Coils"/>
    </source>
</evidence>
<dbReference type="PANTHER" id="PTHR32309">
    <property type="entry name" value="TYROSINE-PROTEIN KINASE"/>
    <property type="match status" value="1"/>
</dbReference>
<gene>
    <name evidence="21" type="ORF">ACFOKA_10005</name>
</gene>
<evidence type="ECO:0000256" key="4">
    <source>
        <dbReference type="ARBA" id="ARBA00011903"/>
    </source>
</evidence>
<evidence type="ECO:0000259" key="20">
    <source>
        <dbReference type="Pfam" id="PF13807"/>
    </source>
</evidence>
<comment type="similarity">
    <text evidence="2">Belongs to the CpsD/CapB family.</text>
</comment>
<evidence type="ECO:0000256" key="7">
    <source>
        <dbReference type="ARBA" id="ARBA00022679"/>
    </source>
</evidence>
<keyword evidence="9" id="KW-0547">Nucleotide-binding</keyword>
<proteinExistence type="inferred from homology"/>
<dbReference type="RefSeq" id="WP_194214085.1">
    <property type="nucleotide sequence ID" value="NZ_CP061205.1"/>
</dbReference>
<keyword evidence="11" id="KW-0067">ATP-binding</keyword>
<reference evidence="22" key="1">
    <citation type="journal article" date="2019" name="Int. J. Syst. Evol. Microbiol.">
        <title>The Global Catalogue of Microorganisms (GCM) 10K type strain sequencing project: providing services to taxonomists for standard genome sequencing and annotation.</title>
        <authorList>
            <consortium name="The Broad Institute Genomics Platform"/>
            <consortium name="The Broad Institute Genome Sequencing Center for Infectious Disease"/>
            <person name="Wu L."/>
            <person name="Ma J."/>
        </authorList>
    </citation>
    <scope>NUCLEOTIDE SEQUENCE [LARGE SCALE GENOMIC DNA]</scope>
    <source>
        <strain evidence="22">KCTC 62164</strain>
    </source>
</reference>
<name>A0ABV7D5P0_9PROT</name>
<keyword evidence="6" id="KW-0997">Cell inner membrane</keyword>
<dbReference type="InterPro" id="IPR025669">
    <property type="entry name" value="AAA_dom"/>
</dbReference>
<organism evidence="21 22">
    <name type="scientific">Kordiimonas pumila</name>
    <dbReference type="NCBI Taxonomy" id="2161677"/>
    <lineage>
        <taxon>Bacteria</taxon>
        <taxon>Pseudomonadati</taxon>
        <taxon>Pseudomonadota</taxon>
        <taxon>Alphaproteobacteria</taxon>
        <taxon>Kordiimonadales</taxon>
        <taxon>Kordiimonadaceae</taxon>
        <taxon>Kordiimonas</taxon>
    </lineage>
</organism>
<evidence type="ECO:0000313" key="21">
    <source>
        <dbReference type="EMBL" id="MFC3052237.1"/>
    </source>
</evidence>
<dbReference type="NCBIfam" id="TIGR01007">
    <property type="entry name" value="eps_fam"/>
    <property type="match status" value="1"/>
</dbReference>
<dbReference type="Pfam" id="PF02706">
    <property type="entry name" value="Wzz"/>
    <property type="match status" value="1"/>
</dbReference>
<protein>
    <recommendedName>
        <fullName evidence="4">non-specific protein-tyrosine kinase</fullName>
        <ecNumber evidence="4">2.7.10.2</ecNumber>
    </recommendedName>
</protein>
<feature type="transmembrane region" description="Helical" evidence="17">
    <location>
        <begin position="462"/>
        <end position="482"/>
    </location>
</feature>
<dbReference type="SUPFAM" id="SSF52540">
    <property type="entry name" value="P-loop containing nucleoside triphosphate hydrolases"/>
    <property type="match status" value="1"/>
</dbReference>
<dbReference type="PANTHER" id="PTHR32309:SF13">
    <property type="entry name" value="FERRIC ENTEROBACTIN TRANSPORT PROTEIN FEPE"/>
    <property type="match status" value="1"/>
</dbReference>
<evidence type="ECO:0000256" key="1">
    <source>
        <dbReference type="ARBA" id="ARBA00004429"/>
    </source>
</evidence>
<dbReference type="EC" id="2.7.10.2" evidence="4"/>
<dbReference type="InterPro" id="IPR050445">
    <property type="entry name" value="Bact_polysacc_biosynth/exp"/>
</dbReference>
<feature type="coiled-coil region" evidence="16">
    <location>
        <begin position="236"/>
        <end position="397"/>
    </location>
</feature>
<dbReference type="InterPro" id="IPR005702">
    <property type="entry name" value="Wzc-like_C"/>
</dbReference>
<keyword evidence="10" id="KW-0418">Kinase</keyword>
<feature type="domain" description="Polysaccharide chain length determinant N-terminal" evidence="18">
    <location>
        <begin position="24"/>
        <end position="114"/>
    </location>
</feature>
<evidence type="ECO:0000256" key="6">
    <source>
        <dbReference type="ARBA" id="ARBA00022519"/>
    </source>
</evidence>
<comment type="similarity">
    <text evidence="3">Belongs to the etk/wzc family.</text>
</comment>
<keyword evidence="13 17" id="KW-0472">Membrane</keyword>
<comment type="subcellular location">
    <subcellularLocation>
        <location evidence="1">Cell inner membrane</location>
        <topology evidence="1">Multi-pass membrane protein</topology>
    </subcellularLocation>
</comment>
<evidence type="ECO:0000256" key="13">
    <source>
        <dbReference type="ARBA" id="ARBA00023136"/>
    </source>
</evidence>
<keyword evidence="16" id="KW-0175">Coiled coil</keyword>
<accession>A0ABV7D5P0</accession>
<dbReference type="Proteomes" id="UP001595444">
    <property type="component" value="Unassembled WGS sequence"/>
</dbReference>
<dbReference type="InterPro" id="IPR032807">
    <property type="entry name" value="GNVR"/>
</dbReference>
<keyword evidence="8 17" id="KW-0812">Transmembrane</keyword>
<evidence type="ECO:0000259" key="18">
    <source>
        <dbReference type="Pfam" id="PF02706"/>
    </source>
</evidence>
<evidence type="ECO:0000256" key="17">
    <source>
        <dbReference type="SAM" id="Phobius"/>
    </source>
</evidence>
<evidence type="ECO:0000256" key="5">
    <source>
        <dbReference type="ARBA" id="ARBA00022475"/>
    </source>
</evidence>
<evidence type="ECO:0000256" key="3">
    <source>
        <dbReference type="ARBA" id="ARBA00008883"/>
    </source>
</evidence>
<evidence type="ECO:0000256" key="14">
    <source>
        <dbReference type="ARBA" id="ARBA00023137"/>
    </source>
</evidence>
<comment type="catalytic activity">
    <reaction evidence="15">
        <text>L-tyrosyl-[protein] + ATP = O-phospho-L-tyrosyl-[protein] + ADP + H(+)</text>
        <dbReference type="Rhea" id="RHEA:10596"/>
        <dbReference type="Rhea" id="RHEA-COMP:10136"/>
        <dbReference type="Rhea" id="RHEA-COMP:20101"/>
        <dbReference type="ChEBI" id="CHEBI:15378"/>
        <dbReference type="ChEBI" id="CHEBI:30616"/>
        <dbReference type="ChEBI" id="CHEBI:46858"/>
        <dbReference type="ChEBI" id="CHEBI:61978"/>
        <dbReference type="ChEBI" id="CHEBI:456216"/>
        <dbReference type="EC" id="2.7.10.2"/>
    </reaction>
</comment>
<evidence type="ECO:0000259" key="19">
    <source>
        <dbReference type="Pfam" id="PF13614"/>
    </source>
</evidence>
<evidence type="ECO:0000256" key="2">
    <source>
        <dbReference type="ARBA" id="ARBA00007316"/>
    </source>
</evidence>
<evidence type="ECO:0000256" key="11">
    <source>
        <dbReference type="ARBA" id="ARBA00022840"/>
    </source>
</evidence>
<feature type="domain" description="Tyrosine-protein kinase G-rich" evidence="20">
    <location>
        <begin position="410"/>
        <end position="482"/>
    </location>
</feature>
<dbReference type="Gene3D" id="3.40.50.300">
    <property type="entry name" value="P-loop containing nucleotide triphosphate hydrolases"/>
    <property type="match status" value="1"/>
</dbReference>
<evidence type="ECO:0000313" key="22">
    <source>
        <dbReference type="Proteomes" id="UP001595444"/>
    </source>
</evidence>
<evidence type="ECO:0000256" key="8">
    <source>
        <dbReference type="ARBA" id="ARBA00022692"/>
    </source>
</evidence>
<sequence length="752" mass="83935">MYDNQPGQDSSQNINTPIADDDILDIRALLMVLWRRKWVIVNTTVFCVVLALIIVVQLTPRYTATSLLAIETRKSSVVDLEAVMSGLGTDVAAIKTEIDVLKSRRLLGKMVDKLNLVKDPEFNAALNTKKGFLSYLNPFSYLPDAWVDAILGRQKDTRSDEEIETAIRAKVIDSVSGSLTIINPARSYSIEVAFETIDPKKSAKLANTLSDLYLTDQLEVKFEATQRANEWLNERVFQLREKVRESEQAAQQFREKNQLIQTKNAGLVNEQQLAQLNSQLVDARTELARSEARQQRIEQNARDGKLAESGLLEVLQSPLIQRLKEQESEVQRKRAELGTKYGPKHPRMINVQAEAADIQNKINSEIEKIVASIRAEAEVAAIRVRSLEQNMATLKSESFSVSRSQVQMRELDREAEANRLLLETFLTRFKETSSQDGMQQADTRIISEADVPTLASFPKKKLILLLVLFAGGVVGIGLAFLLEALDNGYRNFDQLRHDLGLRGLGMIPLIGRSVLKNQGPEGYLLAKPTSSFSEAHRNIHASLMFSSASGTIPKLMAITSSVPGEGKSTAGICLAHTLGRSGMKVLLVEADMRRPVMRKRMDIDRQFACLNDVLGRSATSGDLKIFKDAVSNIHVLWADKEDDPQRLFNSKEFELFLKEARLQYDLVIVDTPPVLAVSDVMVISKHVDAMVFAVQWEKTTKGTVKNAVKQLHQTGGYLAGAILTQVDVKRHQGYGYGDQGYYYGTKSGYYTN</sequence>
<evidence type="ECO:0000256" key="9">
    <source>
        <dbReference type="ARBA" id="ARBA00022741"/>
    </source>
</evidence>
<dbReference type="EMBL" id="JBHRSL010000010">
    <property type="protein sequence ID" value="MFC3052237.1"/>
    <property type="molecule type" value="Genomic_DNA"/>
</dbReference>
<keyword evidence="14" id="KW-0829">Tyrosine-protein kinase</keyword>
<dbReference type="Pfam" id="PF13807">
    <property type="entry name" value="GNVR"/>
    <property type="match status" value="1"/>
</dbReference>
<dbReference type="Pfam" id="PF13614">
    <property type="entry name" value="AAA_31"/>
    <property type="match status" value="1"/>
</dbReference>
<comment type="caution">
    <text evidence="21">The sequence shown here is derived from an EMBL/GenBank/DDBJ whole genome shotgun (WGS) entry which is preliminary data.</text>
</comment>